<reference evidence="1" key="1">
    <citation type="submission" date="2014-03" db="EMBL/GenBank/DDBJ databases">
        <authorList>
            <person name="Genoscope - CEA"/>
        </authorList>
    </citation>
    <scope>NUCLEOTIDE SEQUENCE [LARGE SCALE GENOMIC DNA]</scope>
    <source>
        <strain evidence="1">CF27</strain>
    </source>
</reference>
<sequence length="62" mass="7071">MAYQTLATRLRTLARWPKAPGLSDLCMSKDAILRRRTSLYNMHEEARNSDIRAAITLHQEAG</sequence>
<dbReference type="EMBL" id="CCCS020000023">
    <property type="protein sequence ID" value="CDQ09681.1"/>
    <property type="molecule type" value="Genomic_DNA"/>
</dbReference>
<dbReference type="EMBL" id="LT841305">
    <property type="protein sequence ID" value="SMH67074.1"/>
    <property type="molecule type" value="Genomic_DNA"/>
</dbReference>
<dbReference type="Proteomes" id="UP000193925">
    <property type="component" value="Chromosome AFERRI"/>
</dbReference>
<proteinExistence type="predicted"/>
<protein>
    <submittedName>
        <fullName evidence="1">Uncharacterized protein</fullName>
    </submittedName>
</protein>
<name>A0A060UMZ3_9PROT</name>
<dbReference type="AlphaFoldDB" id="A0A060UMZ3"/>
<evidence type="ECO:0000313" key="2">
    <source>
        <dbReference type="EMBL" id="SMH67074.1"/>
    </source>
</evidence>
<gene>
    <name evidence="1" type="ORF">AFERRI_30327</name>
    <name evidence="2" type="ORF">AFERRI_50275</name>
</gene>
<reference evidence="1" key="2">
    <citation type="submission" date="2014-07" db="EMBL/GenBank/DDBJ databases">
        <title>Initial genome analysis of the psychrotolerant acidophile Acidithiobacillus ferrivorans CF27: insights into iron and sulfur oxidation pathways and into biofilm formation.</title>
        <authorList>
            <person name="Talla E."/>
            <person name="Hedrich S."/>
            <person name="Mangenot S."/>
            <person name="Ji B."/>
            <person name="Johnson D.B."/>
            <person name="Barbe V."/>
            <person name="Bonnefoy V."/>
        </authorList>
    </citation>
    <scope>NUCLEOTIDE SEQUENCE [LARGE SCALE GENOMIC DNA]</scope>
    <source>
        <strain evidence="1">CF27</strain>
    </source>
</reference>
<accession>A0A060UMZ3</accession>
<keyword evidence="3" id="KW-1185">Reference proteome</keyword>
<evidence type="ECO:0000313" key="1">
    <source>
        <dbReference type="EMBL" id="CDQ09681.1"/>
    </source>
</evidence>
<organism evidence="1">
    <name type="scientific">Acidithiobacillus ferrivorans</name>
    <dbReference type="NCBI Taxonomy" id="160808"/>
    <lineage>
        <taxon>Bacteria</taxon>
        <taxon>Pseudomonadati</taxon>
        <taxon>Pseudomonadota</taxon>
        <taxon>Acidithiobacillia</taxon>
        <taxon>Acidithiobacillales</taxon>
        <taxon>Acidithiobacillaceae</taxon>
        <taxon>Acidithiobacillus</taxon>
    </lineage>
</organism>
<reference evidence="2 3" key="3">
    <citation type="submission" date="2017-03" db="EMBL/GenBank/DDBJ databases">
        <authorList>
            <person name="Regsiter A."/>
            <person name="William W."/>
        </authorList>
    </citation>
    <scope>NUCLEOTIDE SEQUENCE [LARGE SCALE GENOMIC DNA]</scope>
    <source>
        <strain evidence="2">PRJEB5721</strain>
    </source>
</reference>
<evidence type="ECO:0000313" key="3">
    <source>
        <dbReference type="Proteomes" id="UP000193925"/>
    </source>
</evidence>